<dbReference type="AlphaFoldDB" id="A0A4Y2LTL0"/>
<evidence type="ECO:0000313" key="1">
    <source>
        <dbReference type="EMBL" id="GBN18165.1"/>
    </source>
</evidence>
<proteinExistence type="predicted"/>
<evidence type="ECO:0000313" key="2">
    <source>
        <dbReference type="Proteomes" id="UP000499080"/>
    </source>
</evidence>
<reference evidence="1 2" key="1">
    <citation type="journal article" date="2019" name="Sci. Rep.">
        <title>Orb-weaving spider Araneus ventricosus genome elucidates the spidroin gene catalogue.</title>
        <authorList>
            <person name="Kono N."/>
            <person name="Nakamura H."/>
            <person name="Ohtoshi R."/>
            <person name="Moran D.A.P."/>
            <person name="Shinohara A."/>
            <person name="Yoshida Y."/>
            <person name="Fujiwara M."/>
            <person name="Mori M."/>
            <person name="Tomita M."/>
            <person name="Arakawa K."/>
        </authorList>
    </citation>
    <scope>NUCLEOTIDE SEQUENCE [LARGE SCALE GENOMIC DNA]</scope>
</reference>
<sequence length="137" mass="15469">MENQREKPPRNFLAYDSNVGWGIQKSLDKFKDKVKHNHIRNLSHHALSWHPGNLNDSFFNNSSTDAGVLVAITGHGPTRYIQSLEEGTQPSPITIPTSRKENPLTYPAASYPHTHDAPKWEKAKYKETIGRAVRIGL</sequence>
<comment type="caution">
    <text evidence="1">The sequence shown here is derived from an EMBL/GenBank/DDBJ whole genome shotgun (WGS) entry which is preliminary data.</text>
</comment>
<dbReference type="EMBL" id="BGPR01006345">
    <property type="protein sequence ID" value="GBN18165.1"/>
    <property type="molecule type" value="Genomic_DNA"/>
</dbReference>
<gene>
    <name evidence="1" type="ORF">AVEN_161684_1</name>
</gene>
<keyword evidence="2" id="KW-1185">Reference proteome</keyword>
<accession>A0A4Y2LTL0</accession>
<name>A0A4Y2LTL0_ARAVE</name>
<protein>
    <submittedName>
        <fullName evidence="1">Uncharacterized protein</fullName>
    </submittedName>
</protein>
<dbReference type="Proteomes" id="UP000499080">
    <property type="component" value="Unassembled WGS sequence"/>
</dbReference>
<organism evidence="1 2">
    <name type="scientific">Araneus ventricosus</name>
    <name type="common">Orbweaver spider</name>
    <name type="synonym">Epeira ventricosa</name>
    <dbReference type="NCBI Taxonomy" id="182803"/>
    <lineage>
        <taxon>Eukaryota</taxon>
        <taxon>Metazoa</taxon>
        <taxon>Ecdysozoa</taxon>
        <taxon>Arthropoda</taxon>
        <taxon>Chelicerata</taxon>
        <taxon>Arachnida</taxon>
        <taxon>Araneae</taxon>
        <taxon>Araneomorphae</taxon>
        <taxon>Entelegynae</taxon>
        <taxon>Araneoidea</taxon>
        <taxon>Araneidae</taxon>
        <taxon>Araneus</taxon>
    </lineage>
</organism>